<gene>
    <name evidence="1" type="ORF">C3Y92_16405</name>
</gene>
<evidence type="ECO:0000313" key="1">
    <source>
        <dbReference type="EMBL" id="QAZ68727.1"/>
    </source>
</evidence>
<accession>A0A4P6HNA4</accession>
<dbReference type="Proteomes" id="UP000293296">
    <property type="component" value="Chromosome"/>
</dbReference>
<sequence length="202" mass="21993">MTVSFPASRTRAVLKKLTALYADMDAAYTAAAAAAGLSCAGCAENCCTSFFQHHTNVEWLYLREGLAKLPPERRQTYEDRARDYLAQARQALSRGETPQVMCPVNDDGLCGLYGHRLMICRLHGVPNVLLAGMNIREFPGCGPCQRLTAAGKEAKAMDRTPLLRRLAALEMELWGSKPGRPPKVDLTLAEMIVAGGPGGREE</sequence>
<dbReference type="OrthoDB" id="5430968at2"/>
<evidence type="ECO:0000313" key="2">
    <source>
        <dbReference type="Proteomes" id="UP000293296"/>
    </source>
</evidence>
<proteinExistence type="predicted"/>
<dbReference type="AlphaFoldDB" id="A0A4P6HNA4"/>
<organism evidence="1 2">
    <name type="scientific">Solidesulfovibrio carbinolicus</name>
    <dbReference type="NCBI Taxonomy" id="296842"/>
    <lineage>
        <taxon>Bacteria</taxon>
        <taxon>Pseudomonadati</taxon>
        <taxon>Thermodesulfobacteriota</taxon>
        <taxon>Desulfovibrionia</taxon>
        <taxon>Desulfovibrionales</taxon>
        <taxon>Desulfovibrionaceae</taxon>
        <taxon>Solidesulfovibrio</taxon>
    </lineage>
</organism>
<name>A0A4P6HNA4_9BACT</name>
<protein>
    <recommendedName>
        <fullName evidence="3">YkgJ family cysteine cluster protein</fullName>
    </recommendedName>
</protein>
<dbReference type="KEGG" id="dcb:C3Y92_16405"/>
<keyword evidence="2" id="KW-1185">Reference proteome</keyword>
<evidence type="ECO:0008006" key="3">
    <source>
        <dbReference type="Google" id="ProtNLM"/>
    </source>
</evidence>
<dbReference type="RefSeq" id="WP_129354456.1">
    <property type="nucleotide sequence ID" value="NZ_CP026538.1"/>
</dbReference>
<reference evidence="1 2" key="1">
    <citation type="submission" date="2018-02" db="EMBL/GenBank/DDBJ databases">
        <title>Genome sequence of Desulfovibrio carbinolicus DSM 3852.</title>
        <authorList>
            <person name="Wilbanks E."/>
            <person name="Skennerton C.T."/>
            <person name="Orphan V.J."/>
        </authorList>
    </citation>
    <scope>NUCLEOTIDE SEQUENCE [LARGE SCALE GENOMIC DNA]</scope>
    <source>
        <strain evidence="1 2">DSM 3852</strain>
    </source>
</reference>
<dbReference type="EMBL" id="CP026538">
    <property type="protein sequence ID" value="QAZ68727.1"/>
    <property type="molecule type" value="Genomic_DNA"/>
</dbReference>